<dbReference type="RefSeq" id="WP_115841525.1">
    <property type="nucleotide sequence ID" value="NZ_CP183976.1"/>
</dbReference>
<gene>
    <name evidence="1" type="ORF">DX912_05650</name>
</gene>
<dbReference type="AlphaFoldDB" id="A0A3D8VFE3"/>
<protein>
    <submittedName>
        <fullName evidence="1">Nuclear transport factor 2 family protein</fullName>
    </submittedName>
</protein>
<dbReference type="EMBL" id="QTJR01000003">
    <property type="protein sequence ID" value="RDY68100.1"/>
    <property type="molecule type" value="Genomic_DNA"/>
</dbReference>
<keyword evidence="2" id="KW-1185">Reference proteome</keyword>
<dbReference type="SUPFAM" id="SSF54427">
    <property type="entry name" value="NTF2-like"/>
    <property type="match status" value="1"/>
</dbReference>
<evidence type="ECO:0000313" key="1">
    <source>
        <dbReference type="EMBL" id="RDY68100.1"/>
    </source>
</evidence>
<organism evidence="1 2">
    <name type="scientific">Lysobacter soli</name>
    <dbReference type="NCBI Taxonomy" id="453783"/>
    <lineage>
        <taxon>Bacteria</taxon>
        <taxon>Pseudomonadati</taxon>
        <taxon>Pseudomonadota</taxon>
        <taxon>Gammaproteobacteria</taxon>
        <taxon>Lysobacterales</taxon>
        <taxon>Lysobacteraceae</taxon>
        <taxon>Lysobacter</taxon>
    </lineage>
</organism>
<sequence>MWKGRVFLGVVVAACLALLTVACGRTPPEERLRETMGELQAAIEQKDTAALDEVLAEDFVGPTGLDRNGARRLAQLMFLRHGAIGANVGPISIDMTPGHATAKFNVALTGSSGQLLPDTARLYDVTTGWREVDGQWRMTSVEWVGRL</sequence>
<reference evidence="1 2" key="1">
    <citation type="submission" date="2018-08" db="EMBL/GenBank/DDBJ databases">
        <title>Lysobacter soli KCTC 22011, whole genome shotgun sequence.</title>
        <authorList>
            <person name="Zhang X."/>
            <person name="Feng G."/>
            <person name="Zhu H."/>
        </authorList>
    </citation>
    <scope>NUCLEOTIDE SEQUENCE [LARGE SCALE GENOMIC DNA]</scope>
    <source>
        <strain evidence="1 2">KCTC 22011</strain>
    </source>
</reference>
<name>A0A3D8VFE3_9GAMM</name>
<comment type="caution">
    <text evidence="1">The sequence shown here is derived from an EMBL/GenBank/DDBJ whole genome shotgun (WGS) entry which is preliminary data.</text>
</comment>
<proteinExistence type="predicted"/>
<dbReference type="InterPro" id="IPR032710">
    <property type="entry name" value="NTF2-like_dom_sf"/>
</dbReference>
<dbReference type="Gene3D" id="3.10.450.50">
    <property type="match status" value="1"/>
</dbReference>
<dbReference type="Proteomes" id="UP000256829">
    <property type="component" value="Unassembled WGS sequence"/>
</dbReference>
<dbReference type="PROSITE" id="PS51257">
    <property type="entry name" value="PROKAR_LIPOPROTEIN"/>
    <property type="match status" value="1"/>
</dbReference>
<accession>A0A3D8VFE3</accession>
<evidence type="ECO:0000313" key="2">
    <source>
        <dbReference type="Proteomes" id="UP000256829"/>
    </source>
</evidence>